<evidence type="ECO:0000313" key="2">
    <source>
        <dbReference type="Proteomes" id="UP001642406"/>
    </source>
</evidence>
<keyword evidence="2" id="KW-1185">Reference proteome</keyword>
<organism evidence="1 2">
    <name type="scientific">Sporothrix bragantina</name>
    <dbReference type="NCBI Taxonomy" id="671064"/>
    <lineage>
        <taxon>Eukaryota</taxon>
        <taxon>Fungi</taxon>
        <taxon>Dikarya</taxon>
        <taxon>Ascomycota</taxon>
        <taxon>Pezizomycotina</taxon>
        <taxon>Sordariomycetes</taxon>
        <taxon>Sordariomycetidae</taxon>
        <taxon>Ophiostomatales</taxon>
        <taxon>Ophiostomataceae</taxon>
        <taxon>Sporothrix</taxon>
    </lineage>
</organism>
<accession>A0ABP0BA47</accession>
<dbReference type="PANTHER" id="PTHR28180:SF2">
    <property type="entry name" value="PEROXISOMAL PROTEIN 2"/>
    <property type="match status" value="1"/>
</dbReference>
<dbReference type="Proteomes" id="UP001642406">
    <property type="component" value="Unassembled WGS sequence"/>
</dbReference>
<dbReference type="EMBL" id="CAWUHC010000017">
    <property type="protein sequence ID" value="CAK7216463.1"/>
    <property type="molecule type" value="Genomic_DNA"/>
</dbReference>
<sequence length="284" mass="30140">MAKLSPPLKQLINAPFARPGTTPAPAGVADLYRRIANDAASRGYGSAPWLVLSAAASFTVNSPASLHQLFNVATKTSHSSNKPTTSPVTVAETIREVGLKCISFNGIPRTINSLSGFREGLPGDVVAQLATTPTRGLNTENISATNSRGYALWNSIYTPFEDKLEQKLAESHPDLPVHILGSHYGPLLSDPARSKDNGLASIGRCLTSIVAISCLRAQTGVAAQVLSHVFGLRKGVEQGVHRTEAETEEEADGLARLATDEGSEWILRSVDSICEAAGRNFAKL</sequence>
<reference evidence="1 2" key="1">
    <citation type="submission" date="2024-01" db="EMBL/GenBank/DDBJ databases">
        <authorList>
            <person name="Allen C."/>
            <person name="Tagirdzhanova G."/>
        </authorList>
    </citation>
    <scope>NUCLEOTIDE SEQUENCE [LARGE SCALE GENOMIC DNA]</scope>
</reference>
<name>A0ABP0BA47_9PEZI</name>
<proteinExistence type="predicted"/>
<protein>
    <recommendedName>
        <fullName evidence="3">Dol-P-Man:Man(5)GlcNAc(2)-PP-Dol alpha-1,3-mannosyltransferase</fullName>
    </recommendedName>
</protein>
<comment type="caution">
    <text evidence="1">The sequence shown here is derived from an EMBL/GenBank/DDBJ whole genome shotgun (WGS) entry which is preliminary data.</text>
</comment>
<dbReference type="InterPro" id="IPR052999">
    <property type="entry name" value="PTS1_Protein"/>
</dbReference>
<evidence type="ECO:0008006" key="3">
    <source>
        <dbReference type="Google" id="ProtNLM"/>
    </source>
</evidence>
<gene>
    <name evidence="1" type="ORF">SBRCBS47491_002833</name>
</gene>
<evidence type="ECO:0000313" key="1">
    <source>
        <dbReference type="EMBL" id="CAK7216463.1"/>
    </source>
</evidence>
<dbReference type="InterPro" id="IPR029032">
    <property type="entry name" value="AhpD-like"/>
</dbReference>
<dbReference type="Gene3D" id="1.20.1290.10">
    <property type="entry name" value="AhpD-like"/>
    <property type="match status" value="1"/>
</dbReference>
<dbReference type="PANTHER" id="PTHR28180">
    <property type="entry name" value="CONSERVED MITOCHONDRIAL PROTEIN-RELATED"/>
    <property type="match status" value="1"/>
</dbReference>